<gene>
    <name evidence="2" type="ORF">K402DRAFT_126106</name>
</gene>
<organism evidence="2 3">
    <name type="scientific">Aulographum hederae CBS 113979</name>
    <dbReference type="NCBI Taxonomy" id="1176131"/>
    <lineage>
        <taxon>Eukaryota</taxon>
        <taxon>Fungi</taxon>
        <taxon>Dikarya</taxon>
        <taxon>Ascomycota</taxon>
        <taxon>Pezizomycotina</taxon>
        <taxon>Dothideomycetes</taxon>
        <taxon>Pleosporomycetidae</taxon>
        <taxon>Aulographales</taxon>
        <taxon>Aulographaceae</taxon>
    </lineage>
</organism>
<evidence type="ECO:0000256" key="1">
    <source>
        <dbReference type="SAM" id="MobiDB-lite"/>
    </source>
</evidence>
<feature type="compositionally biased region" description="Basic residues" evidence="1">
    <location>
        <begin position="11"/>
        <end position="20"/>
    </location>
</feature>
<proteinExistence type="predicted"/>
<dbReference type="AlphaFoldDB" id="A0A6G1HEN2"/>
<evidence type="ECO:0000313" key="3">
    <source>
        <dbReference type="Proteomes" id="UP000800041"/>
    </source>
</evidence>
<reference evidence="2" key="1">
    <citation type="journal article" date="2020" name="Stud. Mycol.">
        <title>101 Dothideomycetes genomes: a test case for predicting lifestyles and emergence of pathogens.</title>
        <authorList>
            <person name="Haridas S."/>
            <person name="Albert R."/>
            <person name="Binder M."/>
            <person name="Bloem J."/>
            <person name="Labutti K."/>
            <person name="Salamov A."/>
            <person name="Andreopoulos B."/>
            <person name="Baker S."/>
            <person name="Barry K."/>
            <person name="Bills G."/>
            <person name="Bluhm B."/>
            <person name="Cannon C."/>
            <person name="Castanera R."/>
            <person name="Culley D."/>
            <person name="Daum C."/>
            <person name="Ezra D."/>
            <person name="Gonzalez J."/>
            <person name="Henrissat B."/>
            <person name="Kuo A."/>
            <person name="Liang C."/>
            <person name="Lipzen A."/>
            <person name="Lutzoni F."/>
            <person name="Magnuson J."/>
            <person name="Mondo S."/>
            <person name="Nolan M."/>
            <person name="Ohm R."/>
            <person name="Pangilinan J."/>
            <person name="Park H.-J."/>
            <person name="Ramirez L."/>
            <person name="Alfaro M."/>
            <person name="Sun H."/>
            <person name="Tritt A."/>
            <person name="Yoshinaga Y."/>
            <person name="Zwiers L.-H."/>
            <person name="Turgeon B."/>
            <person name="Goodwin S."/>
            <person name="Spatafora J."/>
            <person name="Crous P."/>
            <person name="Grigoriev I."/>
        </authorList>
    </citation>
    <scope>NUCLEOTIDE SEQUENCE</scope>
    <source>
        <strain evidence="2">CBS 113979</strain>
    </source>
</reference>
<feature type="region of interest" description="Disordered" evidence="1">
    <location>
        <begin position="1"/>
        <end position="24"/>
    </location>
</feature>
<dbReference type="Proteomes" id="UP000800041">
    <property type="component" value="Unassembled WGS sequence"/>
</dbReference>
<sequence>MRMLCLDRPRCSPRKKRPPHPRQVAHSARRMVLNCPLRSLEPCLLHCGPTSPPGRYAHVNNRCSANESVRRNAECTVDVLHLGHVRLLSTEQRCPSHPHPRKLTPYTISVRRSHWSSEPSQPPKVVEANLSVLLRRRRISVRHQPLFLWACDGMEGLLVRPRPASNTLFRGGRDSSLGPLSHGASLL</sequence>
<protein>
    <submittedName>
        <fullName evidence="2">Uncharacterized protein</fullName>
    </submittedName>
</protein>
<feature type="compositionally biased region" description="Basic and acidic residues" evidence="1">
    <location>
        <begin position="1"/>
        <end position="10"/>
    </location>
</feature>
<feature type="region of interest" description="Disordered" evidence="1">
    <location>
        <begin position="168"/>
        <end position="187"/>
    </location>
</feature>
<evidence type="ECO:0000313" key="2">
    <source>
        <dbReference type="EMBL" id="KAF1991480.1"/>
    </source>
</evidence>
<name>A0A6G1HEN2_9PEZI</name>
<dbReference type="EMBL" id="ML977139">
    <property type="protein sequence ID" value="KAF1991480.1"/>
    <property type="molecule type" value="Genomic_DNA"/>
</dbReference>
<accession>A0A6G1HEN2</accession>
<keyword evidence="3" id="KW-1185">Reference proteome</keyword>